<keyword evidence="2" id="KW-1185">Reference proteome</keyword>
<dbReference type="EMBL" id="MUXE01000005">
    <property type="protein sequence ID" value="PUE65149.1"/>
    <property type="molecule type" value="Genomic_DNA"/>
</dbReference>
<dbReference type="Proteomes" id="UP000251135">
    <property type="component" value="Unassembled WGS sequence"/>
</dbReference>
<dbReference type="Pfam" id="PF06518">
    <property type="entry name" value="DUF1104"/>
    <property type="match status" value="1"/>
</dbReference>
<dbReference type="InterPro" id="IPR009488">
    <property type="entry name" value="DUF1104"/>
</dbReference>
<dbReference type="RefSeq" id="WP_108558552.1">
    <property type="nucleotide sequence ID" value="NZ_MUXE01000005.1"/>
</dbReference>
<evidence type="ECO:0000313" key="1">
    <source>
        <dbReference type="EMBL" id="PUE65149.1"/>
    </source>
</evidence>
<dbReference type="AlphaFoldDB" id="A0A363D1G4"/>
<evidence type="ECO:0008006" key="3">
    <source>
        <dbReference type="Google" id="ProtNLM"/>
    </source>
</evidence>
<protein>
    <recommendedName>
        <fullName evidence="3">DUF1104 domain-containing protein</fullName>
    </recommendedName>
</protein>
<evidence type="ECO:0000313" key="2">
    <source>
        <dbReference type="Proteomes" id="UP000251135"/>
    </source>
</evidence>
<reference evidence="1 2" key="1">
    <citation type="submission" date="2017-02" db="EMBL/GenBank/DDBJ databases">
        <title>Arcobacter caeni sp. nov, a new Arcobacter species isolated from reclaimed water.</title>
        <authorList>
            <person name="Figueras M.J."/>
            <person name="Perez-Cataluna A."/>
            <person name="Salas-Masso N."/>
        </authorList>
    </citation>
    <scope>NUCLEOTIDE SEQUENCE [LARGE SCALE GENOMIC DNA]</scope>
    <source>
        <strain evidence="1 2">RW17-10</strain>
    </source>
</reference>
<sequence length="76" mass="9054">MKKIAIIFLLLFTFLFAKHEDYSEMSTQELIAIIGYVKDENKAQFIKELNLRIPTMTQDEKVQFEQNIQELKQNEN</sequence>
<dbReference type="OrthoDB" id="5340094at2"/>
<gene>
    <name evidence="1" type="ORF">B0174_04950</name>
</gene>
<dbReference type="Gene3D" id="1.20.120.1430">
    <property type="entry name" value="HP0721 helical bundle"/>
    <property type="match status" value="1"/>
</dbReference>
<dbReference type="InterPro" id="IPR038310">
    <property type="entry name" value="DUF1104_sf"/>
</dbReference>
<proteinExistence type="predicted"/>
<organism evidence="1 2">
    <name type="scientific">Arcobacter caeni</name>
    <dbReference type="NCBI Taxonomy" id="1912877"/>
    <lineage>
        <taxon>Bacteria</taxon>
        <taxon>Pseudomonadati</taxon>
        <taxon>Campylobacterota</taxon>
        <taxon>Epsilonproteobacteria</taxon>
        <taxon>Campylobacterales</taxon>
        <taxon>Arcobacteraceae</taxon>
        <taxon>Arcobacter</taxon>
    </lineage>
</organism>
<name>A0A363D1G4_9BACT</name>
<accession>A0A363D1G4</accession>
<comment type="caution">
    <text evidence="1">The sequence shown here is derived from an EMBL/GenBank/DDBJ whole genome shotgun (WGS) entry which is preliminary data.</text>
</comment>